<accession>G7Q767</accession>
<name>G7Q767_9BACT</name>
<evidence type="ECO:0000313" key="1">
    <source>
        <dbReference type="EMBL" id="EHJ49024.1"/>
    </source>
</evidence>
<dbReference type="OrthoDB" id="5449276at2"/>
<dbReference type="eggNOG" id="ENOG5033E0P">
    <property type="taxonomic scope" value="Bacteria"/>
</dbReference>
<dbReference type="EMBL" id="CM001368">
    <property type="protein sequence ID" value="EHJ49024.1"/>
    <property type="molecule type" value="Genomic_DNA"/>
</dbReference>
<dbReference type="Proteomes" id="UP000004662">
    <property type="component" value="Chromosome"/>
</dbReference>
<sequence length="303" mass="31280">MSPDCRFTVCLGLGTSASPAGLVCDPASGRYELAEAVNVEVAAGRIVRRPGMIRLSDTGFADLFSDGPNLYGVRDGGLWHIPDQGGPRLLRDGLTPGARMAFVAVGGTVYFANGHETGRIRDGVATDWKSAGAYPGPDRSGRYVPPPAGHLLAAFAGRIFLACGSLVRFTEGAGLLEWVDSLAGFLPPATGRVRLLAPVTGGLFIGDDAGVVFAAGTDPKTMAFARVCPAPPLPGSEVLLPAGRREAVAGRDLCGDAVLWAAPDGLYCGLASGRVSRLAAANIPAACAVAVADHGRYRLYCSE</sequence>
<evidence type="ECO:0000313" key="2">
    <source>
        <dbReference type="Proteomes" id="UP000004662"/>
    </source>
</evidence>
<dbReference type="HOGENOM" id="CLU_920491_0_0_7"/>
<dbReference type="AlphaFoldDB" id="G7Q767"/>
<gene>
    <name evidence="1" type="ORF">DFW101_3024</name>
</gene>
<reference evidence="2" key="1">
    <citation type="journal article" date="2015" name="Genome Announc.">
        <title>High-Quality Draft Genome Sequence of Desulfovibrio carbinoliphilus FW-101-2B, an Organic Acid-Oxidizing Sulfate-Reducing Bacterium Isolated from Uranium(VI)-Contaminated Groundwater.</title>
        <authorList>
            <person name="Ramsay B.D."/>
            <person name="Hwang C."/>
            <person name="Woo H.L."/>
            <person name="Carroll S.L."/>
            <person name="Lucas S."/>
            <person name="Han J."/>
            <person name="Lapidus A.L."/>
            <person name="Cheng J.F."/>
            <person name="Goodwin L.A."/>
            <person name="Pitluck S."/>
            <person name="Peters L."/>
            <person name="Chertkov O."/>
            <person name="Held B."/>
            <person name="Detter J.C."/>
            <person name="Han C.S."/>
            <person name="Tapia R."/>
            <person name="Land M.L."/>
            <person name="Hauser L.J."/>
            <person name="Kyrpides N.C."/>
            <person name="Ivanova N.N."/>
            <person name="Mikhailova N."/>
            <person name="Pagani I."/>
            <person name="Woyke T."/>
            <person name="Arkin A.P."/>
            <person name="Dehal P."/>
            <person name="Chivian D."/>
            <person name="Criddle C.S."/>
            <person name="Wu W."/>
            <person name="Chakraborty R."/>
            <person name="Hazen T.C."/>
            <person name="Fields M.W."/>
        </authorList>
    </citation>
    <scope>NUCLEOTIDE SEQUENCE [LARGE SCALE GENOMIC DNA]</scope>
    <source>
        <strain evidence="2">FW-101-2B</strain>
    </source>
</reference>
<dbReference type="RefSeq" id="WP_009182376.1">
    <property type="nucleotide sequence ID" value="NZ_CM001368.1"/>
</dbReference>
<evidence type="ECO:0008006" key="3">
    <source>
        <dbReference type="Google" id="ProtNLM"/>
    </source>
</evidence>
<dbReference type="STRING" id="694327.DFW101_3024"/>
<protein>
    <recommendedName>
        <fullName evidence="3">NHL repeat containing protein</fullName>
    </recommendedName>
</protein>
<proteinExistence type="predicted"/>
<keyword evidence="2" id="KW-1185">Reference proteome</keyword>
<organism evidence="1 2">
    <name type="scientific">Solidesulfovibrio carbinoliphilus subsp. oakridgensis</name>
    <dbReference type="NCBI Taxonomy" id="694327"/>
    <lineage>
        <taxon>Bacteria</taxon>
        <taxon>Pseudomonadati</taxon>
        <taxon>Thermodesulfobacteriota</taxon>
        <taxon>Desulfovibrionia</taxon>
        <taxon>Desulfovibrionales</taxon>
        <taxon>Desulfovibrionaceae</taxon>
        <taxon>Solidesulfovibrio</taxon>
    </lineage>
</organism>